<dbReference type="STRING" id="444157.Tneu_1138"/>
<proteinExistence type="predicted"/>
<gene>
    <name evidence="1" type="ordered locus">Tneu_1138</name>
</gene>
<dbReference type="EMBL" id="CP001014">
    <property type="protein sequence ID" value="ACB40068.1"/>
    <property type="molecule type" value="Genomic_DNA"/>
</dbReference>
<dbReference type="eggNOG" id="arCOG01451">
    <property type="taxonomic scope" value="Archaea"/>
</dbReference>
<reference evidence="1" key="1">
    <citation type="submission" date="2008-03" db="EMBL/GenBank/DDBJ databases">
        <title>Complete sequence of Thermoproteus neutrophilus V24Sta.</title>
        <authorList>
            <consortium name="US DOE Joint Genome Institute"/>
            <person name="Copeland A."/>
            <person name="Lucas S."/>
            <person name="Lapidus A."/>
            <person name="Glavina del Rio T."/>
            <person name="Dalin E."/>
            <person name="Tice H."/>
            <person name="Bruce D."/>
            <person name="Goodwin L."/>
            <person name="Pitluck S."/>
            <person name="Sims D."/>
            <person name="Brettin T."/>
            <person name="Detter J.C."/>
            <person name="Han C."/>
            <person name="Kuske C.R."/>
            <person name="Schmutz J."/>
            <person name="Larimer F."/>
            <person name="Land M."/>
            <person name="Hauser L."/>
            <person name="Kyrpides N."/>
            <person name="Mikhailova N."/>
            <person name="Biddle J.F."/>
            <person name="Zhang Z."/>
            <person name="Fitz-Gibbon S.T."/>
            <person name="Lowe T.M."/>
            <person name="Saltikov C."/>
            <person name="House C.H."/>
            <person name="Richardson P."/>
        </authorList>
    </citation>
    <scope>NUCLEOTIDE SEQUENCE [LARGE SCALE GENOMIC DNA]</scope>
    <source>
        <strain evidence="1">V24Sta</strain>
    </source>
</reference>
<dbReference type="Gene3D" id="1.10.10.10">
    <property type="entry name" value="Winged helix-like DNA-binding domain superfamily/Winged helix DNA-binding domain"/>
    <property type="match status" value="1"/>
</dbReference>
<keyword evidence="1" id="KW-0238">DNA-binding</keyword>
<dbReference type="InterPro" id="IPR036390">
    <property type="entry name" value="WH_DNA-bd_sf"/>
</dbReference>
<dbReference type="Gene3D" id="3.40.50.11700">
    <property type="match status" value="1"/>
</dbReference>
<evidence type="ECO:0000313" key="1">
    <source>
        <dbReference type="EMBL" id="ACB40068.1"/>
    </source>
</evidence>
<accession>B1YE55</accession>
<name>B1YE55_PYRNV</name>
<dbReference type="InterPro" id="IPR036388">
    <property type="entry name" value="WH-like_DNA-bd_sf"/>
</dbReference>
<protein>
    <submittedName>
        <fullName evidence="1">CRISPR locus-related DNA-binding protein</fullName>
    </submittedName>
</protein>
<dbReference type="GeneID" id="6165746"/>
<dbReference type="HOGENOM" id="CLU_1292074_0_0_2"/>
<dbReference type="Proteomes" id="UP000001694">
    <property type="component" value="Chromosome"/>
</dbReference>
<dbReference type="SUPFAM" id="SSF46785">
    <property type="entry name" value="Winged helix' DNA-binding domain"/>
    <property type="match status" value="1"/>
</dbReference>
<sequence length="223" mass="24443">MVKTFFVYKVYISGCRWLAMRMGITVGFEHRFAVRALAKLGPADEYIFLYAYTGRGEDSRSESTVRELIAAFGRGTGFRVDLTKPGEALEQIYGLGLERVVLAGGPRLLVLLALLASLLRRSEVYVLPEYSAEPLDLTPLTAFCDLCRLSPAKLGVVASVSGRVGIDDVAQLVGRDSTTVARYLKDLSEAGVVKSLGGRRREYFVDPLLTTVARLMQNRAGSL</sequence>
<dbReference type="KEGG" id="tne:Tneu_1138"/>
<dbReference type="AlphaFoldDB" id="B1YE55"/>
<dbReference type="GO" id="GO:0003677">
    <property type="term" value="F:DNA binding"/>
    <property type="evidence" value="ECO:0007669"/>
    <property type="project" value="UniProtKB-KW"/>
</dbReference>
<dbReference type="NCBIfam" id="TIGR01884">
    <property type="entry name" value="cas_HTH"/>
    <property type="match status" value="1"/>
</dbReference>
<keyword evidence="2" id="KW-1185">Reference proteome</keyword>
<dbReference type="RefSeq" id="WP_012350487.1">
    <property type="nucleotide sequence ID" value="NC_010525.1"/>
</dbReference>
<dbReference type="InterPro" id="IPR010163">
    <property type="entry name" value="Csa3"/>
</dbReference>
<evidence type="ECO:0000313" key="2">
    <source>
        <dbReference type="Proteomes" id="UP000001694"/>
    </source>
</evidence>
<organism evidence="1 2">
    <name type="scientific">Pyrobaculum neutrophilum (strain DSM 2338 / JCM 9278 / NBRC 100436 / V24Sta)</name>
    <name type="common">Thermoproteus neutrophilus</name>
    <dbReference type="NCBI Taxonomy" id="444157"/>
    <lineage>
        <taxon>Archaea</taxon>
        <taxon>Thermoproteota</taxon>
        <taxon>Thermoprotei</taxon>
        <taxon>Thermoproteales</taxon>
        <taxon>Thermoproteaceae</taxon>
        <taxon>Pyrobaculum</taxon>
    </lineage>
</organism>